<reference evidence="1" key="1">
    <citation type="submission" date="2014-02" db="EMBL/GenBank/DDBJ databases">
        <title>The Genome Sequence of Trichophyton rubrum (morphotype fischeri) CBS 288.86.</title>
        <authorList>
            <consortium name="The Broad Institute Genomics Platform"/>
            <person name="Cuomo C.A."/>
            <person name="White T.C."/>
            <person name="Graser Y."/>
            <person name="Martinez-Rossi N."/>
            <person name="Heitman J."/>
            <person name="Young S.K."/>
            <person name="Zeng Q."/>
            <person name="Gargeya S."/>
            <person name="Abouelleil A."/>
            <person name="Alvarado L."/>
            <person name="Chapman S.B."/>
            <person name="Gainer-Dewar J."/>
            <person name="Goldberg J."/>
            <person name="Griggs A."/>
            <person name="Gujja S."/>
            <person name="Hansen M."/>
            <person name="Howarth C."/>
            <person name="Imamovic A."/>
            <person name="Larimer J."/>
            <person name="Martinez D."/>
            <person name="Murphy C."/>
            <person name="Pearson M.D."/>
            <person name="Persinoti G."/>
            <person name="Poon T."/>
            <person name="Priest M."/>
            <person name="Roberts A.D."/>
            <person name="Saif S."/>
            <person name="Shea T.D."/>
            <person name="Sykes S.N."/>
            <person name="Wortman J."/>
            <person name="Nusbaum C."/>
            <person name="Birren B."/>
        </authorList>
    </citation>
    <scope>NUCLEOTIDE SEQUENCE [LARGE SCALE GENOMIC DNA]</scope>
    <source>
        <strain evidence="1">CBS 288.86</strain>
    </source>
</reference>
<dbReference type="AlphaFoldDB" id="A0A022W5C0"/>
<protein>
    <submittedName>
        <fullName evidence="1">Uncharacterized protein</fullName>
    </submittedName>
</protein>
<dbReference type="EMBL" id="KK207813">
    <property type="protein sequence ID" value="EZF53590.1"/>
    <property type="molecule type" value="Genomic_DNA"/>
</dbReference>
<proteinExistence type="predicted"/>
<dbReference type="Proteomes" id="UP000023758">
    <property type="component" value="Unassembled WGS sequence"/>
</dbReference>
<feature type="non-terminal residue" evidence="1">
    <location>
        <position position="1"/>
    </location>
</feature>
<sequence length="116" mass="13052">MTSVCVMLPFHGSVRQKSESSEAKNRANLAKQPRLCKTSDDEANVNSTTALITSYRLHTPIIEKIYREYIKYERSKVSFPSSINLAFEHIHTVALPAVYLTGTTRKRHDNSVNAGL</sequence>
<organism evidence="1">
    <name type="scientific">Trichophyton rubrum CBS 288.86</name>
    <dbReference type="NCBI Taxonomy" id="1215330"/>
    <lineage>
        <taxon>Eukaryota</taxon>
        <taxon>Fungi</taxon>
        <taxon>Dikarya</taxon>
        <taxon>Ascomycota</taxon>
        <taxon>Pezizomycotina</taxon>
        <taxon>Eurotiomycetes</taxon>
        <taxon>Eurotiomycetidae</taxon>
        <taxon>Onygenales</taxon>
        <taxon>Arthrodermataceae</taxon>
        <taxon>Trichophyton</taxon>
    </lineage>
</organism>
<name>A0A022W5C0_TRIRU</name>
<accession>A0A022W5C0</accession>
<gene>
    <name evidence="1" type="ORF">H103_03468</name>
</gene>
<dbReference type="HOGENOM" id="CLU_2098581_0_0_1"/>
<evidence type="ECO:0000313" key="1">
    <source>
        <dbReference type="EMBL" id="EZF53590.1"/>
    </source>
</evidence>